<accession>A0ABU5MMM9</accession>
<keyword evidence="3" id="KW-1185">Reference proteome</keyword>
<dbReference type="Proteomes" id="UP001290894">
    <property type="component" value="Unassembled WGS sequence"/>
</dbReference>
<feature type="compositionally biased region" description="Basic and acidic residues" evidence="1">
    <location>
        <begin position="65"/>
        <end position="75"/>
    </location>
</feature>
<proteinExistence type="predicted"/>
<name>A0ABU5MMM9_9GAMM</name>
<evidence type="ECO:0000313" key="2">
    <source>
        <dbReference type="EMBL" id="MDZ7514019.1"/>
    </source>
</evidence>
<evidence type="ECO:0000256" key="1">
    <source>
        <dbReference type="SAM" id="MobiDB-lite"/>
    </source>
</evidence>
<organism evidence="2 3">
    <name type="scientific">Stenotrophomonas muris</name>
    <dbReference type="NCBI Taxonomy" id="2963283"/>
    <lineage>
        <taxon>Bacteria</taxon>
        <taxon>Pseudomonadati</taxon>
        <taxon>Pseudomonadota</taxon>
        <taxon>Gammaproteobacteria</taxon>
        <taxon>Lysobacterales</taxon>
        <taxon>Lysobacteraceae</taxon>
        <taxon>Stenotrophomonas</taxon>
    </lineage>
</organism>
<feature type="non-terminal residue" evidence="2">
    <location>
        <position position="118"/>
    </location>
</feature>
<dbReference type="RefSeq" id="WP_322546905.1">
    <property type="nucleotide sequence ID" value="NZ_JAXUAC010000049.1"/>
</dbReference>
<comment type="caution">
    <text evidence="2">The sequence shown here is derived from an EMBL/GenBank/DDBJ whole genome shotgun (WGS) entry which is preliminary data.</text>
</comment>
<gene>
    <name evidence="2" type="ORF">U5F72_19610</name>
</gene>
<protein>
    <submittedName>
        <fullName evidence="2">Uncharacterized protein</fullName>
    </submittedName>
</protein>
<feature type="compositionally biased region" description="Basic and acidic residues" evidence="1">
    <location>
        <begin position="84"/>
        <end position="103"/>
    </location>
</feature>
<dbReference type="EMBL" id="JAXUAC010000049">
    <property type="protein sequence ID" value="MDZ7514019.1"/>
    <property type="molecule type" value="Genomic_DNA"/>
</dbReference>
<sequence length="118" mass="13450">MPDPQIHIASQLLSGYVHQEPDKTPAEEDSDIDRALRIAAKMIVRRNGNFVTLKHEPPTPTRQYRTKDKVVDRDALPPLNTLLSDRRAQEARSDKTPAEEDSDIDRALRIAAKMIVRR</sequence>
<reference evidence="2 3" key="1">
    <citation type="submission" date="2023-12" db="EMBL/GenBank/DDBJ databases">
        <title>'Antibacterial potential of Stenotrophomonas maltophilia cystic fibrosis isolates' (manuscript under preparation).</title>
        <authorList>
            <person name="Crisan C.V."/>
            <person name="Pettis M."/>
            <person name="Goldberg J.B."/>
        </authorList>
    </citation>
    <scope>NUCLEOTIDE SEQUENCE [LARGE SCALE GENOMIC DNA]</scope>
    <source>
        <strain evidence="2 3">CCV155</strain>
    </source>
</reference>
<evidence type="ECO:0000313" key="3">
    <source>
        <dbReference type="Proteomes" id="UP001290894"/>
    </source>
</evidence>
<feature type="region of interest" description="Disordered" evidence="1">
    <location>
        <begin position="51"/>
        <end position="103"/>
    </location>
</feature>